<evidence type="ECO:0000256" key="3">
    <source>
        <dbReference type="ARBA" id="ARBA00022490"/>
    </source>
</evidence>
<reference evidence="8" key="1">
    <citation type="submission" date="2016-01" db="EMBL/GenBank/DDBJ databases">
        <title>Reference transcriptome for the parasite Schistocephalus solidus: insights into the molecular evolution of parasitism.</title>
        <authorList>
            <person name="Hebert F.O."/>
            <person name="Grambauer S."/>
            <person name="Barber I."/>
            <person name="Landry C.R."/>
            <person name="Aubin-Horth N."/>
        </authorList>
    </citation>
    <scope>NUCLEOTIDE SEQUENCE</scope>
</reference>
<proteinExistence type="predicted"/>
<dbReference type="PANTHER" id="PTHR23053">
    <property type="entry name" value="DLEC1 DELETED IN LUNG AND ESOPHAGEAL CANCER 1"/>
    <property type="match status" value="1"/>
</dbReference>
<evidence type="ECO:0000256" key="5">
    <source>
        <dbReference type="ARBA" id="ARBA00023273"/>
    </source>
</evidence>
<dbReference type="GO" id="GO:0003341">
    <property type="term" value="P:cilium movement"/>
    <property type="evidence" value="ECO:0007669"/>
    <property type="project" value="TreeGrafter"/>
</dbReference>
<organism evidence="8">
    <name type="scientific">Schistocephalus solidus</name>
    <name type="common">Tapeworm</name>
    <dbReference type="NCBI Taxonomy" id="70667"/>
    <lineage>
        <taxon>Eukaryota</taxon>
        <taxon>Metazoa</taxon>
        <taxon>Spiralia</taxon>
        <taxon>Lophotrochozoa</taxon>
        <taxon>Platyhelminthes</taxon>
        <taxon>Cestoda</taxon>
        <taxon>Eucestoda</taxon>
        <taxon>Diphyllobothriidea</taxon>
        <taxon>Diphyllobothriidae</taxon>
        <taxon>Schistocephalus</taxon>
    </lineage>
</organism>
<evidence type="ECO:0000313" key="8">
    <source>
        <dbReference type="EMBL" id="JAP61615.1"/>
    </source>
</evidence>
<dbReference type="EMBL" id="GEEE01001610">
    <property type="protein sequence ID" value="JAP61615.1"/>
    <property type="molecule type" value="Transcribed_RNA"/>
</dbReference>
<keyword evidence="3" id="KW-0963">Cytoplasm</keyword>
<gene>
    <name evidence="8" type="ORF">TR144072</name>
</gene>
<feature type="domain" description="HYDIN/VesB/CFA65-like Ig-like" evidence="7">
    <location>
        <begin position="616"/>
        <end position="713"/>
    </location>
</feature>
<protein>
    <recommendedName>
        <fullName evidence="7">HYDIN/VesB/CFA65-like Ig-like domain-containing protein</fullName>
    </recommendedName>
</protein>
<evidence type="ECO:0000256" key="4">
    <source>
        <dbReference type="ARBA" id="ARBA00023069"/>
    </source>
</evidence>
<evidence type="ECO:0000259" key="7">
    <source>
        <dbReference type="Pfam" id="PF22544"/>
    </source>
</evidence>
<keyword evidence="5" id="KW-0966">Cell projection</keyword>
<feature type="region of interest" description="Disordered" evidence="6">
    <location>
        <begin position="717"/>
        <end position="736"/>
    </location>
</feature>
<dbReference type="PANTHER" id="PTHR23053:SF0">
    <property type="entry name" value="HYDROCEPHALUS-INDUCING PROTEIN HOMOLOG"/>
    <property type="match status" value="1"/>
</dbReference>
<dbReference type="Gene3D" id="2.60.40.10">
    <property type="entry name" value="Immunoglobulins"/>
    <property type="match status" value="8"/>
</dbReference>
<feature type="compositionally biased region" description="Acidic residues" evidence="6">
    <location>
        <begin position="441"/>
        <end position="450"/>
    </location>
</feature>
<dbReference type="Pfam" id="PF22544">
    <property type="entry name" value="HYDIN_VesB_CFA65-like_Ig"/>
    <property type="match status" value="1"/>
</dbReference>
<evidence type="ECO:0000256" key="2">
    <source>
        <dbReference type="ARBA" id="ARBA00004496"/>
    </source>
</evidence>
<dbReference type="InterPro" id="IPR053879">
    <property type="entry name" value="HYDIN_VesB_CFA65-like_Ig"/>
</dbReference>
<evidence type="ECO:0000256" key="1">
    <source>
        <dbReference type="ARBA" id="ARBA00004138"/>
    </source>
</evidence>
<feature type="region of interest" description="Disordered" evidence="6">
    <location>
        <begin position="545"/>
        <end position="596"/>
    </location>
</feature>
<dbReference type="InterPro" id="IPR033305">
    <property type="entry name" value="Hydin-like"/>
</dbReference>
<accession>A0A0V0J990</accession>
<feature type="region of interest" description="Disordered" evidence="6">
    <location>
        <begin position="59"/>
        <end position="99"/>
    </location>
</feature>
<dbReference type="GO" id="GO:1904158">
    <property type="term" value="P:axonemal central apparatus assembly"/>
    <property type="evidence" value="ECO:0007669"/>
    <property type="project" value="TreeGrafter"/>
</dbReference>
<name>A0A0V0J990_SCHSO</name>
<feature type="region of interest" description="Disordered" evidence="6">
    <location>
        <begin position="431"/>
        <end position="452"/>
    </location>
</feature>
<sequence length="2116" mass="233710">MLQAIKDTENLEGTFIVEENRFLFADTLVGTRCQARFRLTNPSKVPVDVHFSVKAGVGESGSGVSGSGVRSHNPSTVRGSTTSRSGITGGSRSERRSVWGKGQAGAFEVEPSRSLIPPCGSVYVSVIFCPPSIQVYSGLFEAAVDLGNPSQQTDVSSVAGLEHTDAQKTLVFELCGQGHLPRISILRPSLRNLRGELTCVFPRIRAKEIVKREIVFLNDGNFVSMVNINLIDSCGAFSIECPEDEREKVIYLCDTRKDVDHYEEPWRDHQEMRVWADLSGRPYTGSFQVRPRETLQLYARFRPTAADARFAARLQVTVLNNAYDTTVIELIGETREEKTGVQLTGMPRLERARAEAIQSAITSSAAQPPKDCPFSLETTLPKPLGQSWLKELDVAAVDELLDNHLDFGDCALGETLTHKFFLTYTREVPEVEDSGVSSESGTEENSDEDAACSQEGLPSFQFEWPQNHPQLRFEPVTGQLHSGQSVPIKATFSSTTPVRLRFAPVVCALKRLEKPKAAAAQGSRETQAREQIFEEASEQLPNVLPRNSAAEISPKTANPDSTLRRRRSAHKSSNLVGSESIQRNPTEVVESPHADDQLEPPVELLVSAIADYAHFQCDASEMDFGEVQIFDSQRRQVAIRNNGFVTLKFAFTRPVYDDTVDQATEIDRGQSPFRIHLMEGTVLPGATQQIYVDFCPKEAKKYIEHLVLHVDNTEMTSPAQTSMMPGTSRPTQNLPQSKTEDEVTEVGNWPIHLIGVAVDRIVKFTTVGRDGSWTELDTLSLESPASDAHLLELSAVGAGSRASRNLVITNTSQTSYSIHFRNTKKVVVKHDEIVSFSPVFLSLEPGCSEQVELTFTGQLQETVQSNWEVRIPELDATFPLLIVGRTREPMVTFDRANFTLPTTLVGHTVSRTEVCLVNRESDTAYDFAISDKSCLSENLTNRLTVSPHRGRIQPGERLPLTISFCPGQPKRFNFNLICHIKGKRPQRLNVKAEGFTVQTSAWLDGDLDTQPHGVDHLLEPSLGETAAKAALGVIRKFENFPTLRSRLVDLQFGEVACGGEHVRQITLINHGTFEVEFAALIHSLRRPIQKTRAKARELNKLTNNLTQMVFIEPSNGLIAAGSRVTLSAHFLPQGGQKDPFCPPRHIFLDNNLFALITVKDGPSFGFHLMGSSLPPPIEILPNSLDFGNQFVTSAGFENRTLPISLRNTGETGSLSLECLQTSCSAFHCAFEPCVLEPSEKTVDSSGQATALITFAPDECKHYRATVSFRVNGATVYTIPLRGRGTPLELDVEIGNLLVGTANSKLRASSHTDKLSVCSYDTPNGDSIVATPSNHAFLGRLRVGQCSRRTVKIVNKGKVPLKLLSISMLPKSPILNEVHVSVEQPRKRLPGDLPRLIDIEAIRHSVPATNDKPTLKIRKTPHMFLAASGGWLEVEIVFTPSAAVPEFLEQVSIAVVPIQMADLDTLATIGSDGKFVWVPTFTIGGSCKAVDIHLASTSMMLGTIVVGSQASKNLAVVNRGDLGSRFQWDDKTFGPELTITPMKGYLHPHTTVNFTVTVAPKTFNLEQRYEGVRCLLENGASVQVNLTAICVPPTVAKDILQFSCPVRETDTRGVAVANRTNSHWFLKPVVRGSEWSGAETFEVGPQETGFYEITYHPLRMCTSEEKHRGSVFFPLPDGMGLLYHVSGFAEPPKSMGKFNIEFRAREPHEVVLEVPNWLPRPQRFTVTRMLVRPDKADLNLSISGLEHIDVAGNTKKQYKLTISAQKEGSTQLKVTFTNTETREYQFCDLHLKVLRPKSQSTIKLRTPVRRPTTYKLTLENPLPMPTTFQFASNIQQLFCPSHLSVPSNSTGFATFEFLPLLPGEYNGRLEVSSHELGVFTHDLDFLATTAPMEEVVSFEVHLGQSSSKMVRFSNLTKLKADFTCKISNGDFQCDKLITVAPGIEASLPVTFEPITIGESTSTLTIFNAQAGEYVFPLHGTAKLPVPQGPIVVRNKETAYIVFKNVFPITTEFFIQVENPAFHVAQASRIVRPQREFHIPILLEANLTPTVSRTSEEPTEGTVICGKLVVTCARSFAVPTSGRTEKLTSKATASEEAHREFQIPSHLQWIYYLKGILN</sequence>
<evidence type="ECO:0000256" key="6">
    <source>
        <dbReference type="SAM" id="MobiDB-lite"/>
    </source>
</evidence>
<feature type="compositionally biased region" description="Low complexity" evidence="6">
    <location>
        <begin position="67"/>
        <end position="86"/>
    </location>
</feature>
<dbReference type="GO" id="GO:0005930">
    <property type="term" value="C:axoneme"/>
    <property type="evidence" value="ECO:0007669"/>
    <property type="project" value="TreeGrafter"/>
</dbReference>
<comment type="subcellular location">
    <subcellularLocation>
        <location evidence="1">Cell projection</location>
        <location evidence="1">Cilium</location>
    </subcellularLocation>
    <subcellularLocation>
        <location evidence="2">Cytoplasm</location>
    </subcellularLocation>
</comment>
<keyword evidence="4" id="KW-0969">Cilium</keyword>
<dbReference type="InterPro" id="IPR013783">
    <property type="entry name" value="Ig-like_fold"/>
</dbReference>
<feature type="compositionally biased region" description="Polar residues" evidence="6">
    <location>
        <begin position="571"/>
        <end position="585"/>
    </location>
</feature>